<accession>A0A444HQV1</accession>
<evidence type="ECO:0008006" key="3">
    <source>
        <dbReference type="Google" id="ProtNLM"/>
    </source>
</evidence>
<reference evidence="1 2" key="1">
    <citation type="submission" date="2020-01" db="EMBL/GenBank/DDBJ databases">
        <title>Rhizobium genotypes associated with high levels of biological nitrogen fixation by grain legumes in a temperate-maritime cropping system.</title>
        <authorList>
            <person name="Maluk M."/>
            <person name="Francesc Ferrando Molina F."/>
            <person name="Lopez Del Egido L."/>
            <person name="Lafos M."/>
            <person name="Langarica-Fuentes A."/>
            <person name="Gebre Yohannes G."/>
            <person name="Young M.W."/>
            <person name="Martin P."/>
            <person name="Gantlett R."/>
            <person name="Kenicer G."/>
            <person name="Hawes C."/>
            <person name="Begg G.S."/>
            <person name="Quilliam R.S."/>
            <person name="Squire G.R."/>
            <person name="Poole P.S."/>
            <person name="Young P.W."/>
            <person name="Iannetta P.M."/>
            <person name="James E.K."/>
        </authorList>
    </citation>
    <scope>NUCLEOTIDE SEQUENCE [LARGE SCALE GENOMIC DNA]</scope>
    <source>
        <strain evidence="1 2">JHI944</strain>
    </source>
</reference>
<dbReference type="Proteomes" id="UP000471409">
    <property type="component" value="Unassembled WGS sequence"/>
</dbReference>
<evidence type="ECO:0000313" key="2">
    <source>
        <dbReference type="Proteomes" id="UP000471409"/>
    </source>
</evidence>
<dbReference type="AlphaFoldDB" id="A0A444HQV1"/>
<name>A0A444HQV1_RHILE</name>
<protein>
    <recommendedName>
        <fullName evidence="3">HNH endonuclease</fullName>
    </recommendedName>
</protein>
<comment type="caution">
    <text evidence="1">The sequence shown here is derived from an EMBL/GenBank/DDBJ whole genome shotgun (WGS) entry which is preliminary data.</text>
</comment>
<evidence type="ECO:0000313" key="1">
    <source>
        <dbReference type="EMBL" id="NEK52265.1"/>
    </source>
</evidence>
<dbReference type="EMBL" id="WXXP01000010">
    <property type="protein sequence ID" value="NEK52265.1"/>
    <property type="molecule type" value="Genomic_DNA"/>
</dbReference>
<gene>
    <name evidence="1" type="ORF">GUK36_22850</name>
</gene>
<proteinExistence type="predicted"/>
<sequence length="136" mass="15769">MVQWKIADAVAPITSEEDKQFIEGREERRVHLLRERKPGLRRDLLRVRKRVGMSCDICKATGSHVAEDMRDSTFEAHHDKEPFSTPGERAVTIKDMALLCANCHRLLHRLVALKDRWFEVEEARQEFGFELQAISA</sequence>
<organism evidence="1 2">
    <name type="scientific">Rhizobium leguminosarum</name>
    <dbReference type="NCBI Taxonomy" id="384"/>
    <lineage>
        <taxon>Bacteria</taxon>
        <taxon>Pseudomonadati</taxon>
        <taxon>Pseudomonadota</taxon>
        <taxon>Alphaproteobacteria</taxon>
        <taxon>Hyphomicrobiales</taxon>
        <taxon>Rhizobiaceae</taxon>
        <taxon>Rhizobium/Agrobacterium group</taxon>
        <taxon>Rhizobium</taxon>
    </lineage>
</organism>